<dbReference type="Gramene" id="OMO99577">
    <property type="protein sequence ID" value="OMO99577"/>
    <property type="gene ID" value="CCACVL1_03729"/>
</dbReference>
<organism evidence="2 3">
    <name type="scientific">Corchorus capsularis</name>
    <name type="common">Jute</name>
    <dbReference type="NCBI Taxonomy" id="210143"/>
    <lineage>
        <taxon>Eukaryota</taxon>
        <taxon>Viridiplantae</taxon>
        <taxon>Streptophyta</taxon>
        <taxon>Embryophyta</taxon>
        <taxon>Tracheophyta</taxon>
        <taxon>Spermatophyta</taxon>
        <taxon>Magnoliopsida</taxon>
        <taxon>eudicotyledons</taxon>
        <taxon>Gunneridae</taxon>
        <taxon>Pentapetalae</taxon>
        <taxon>rosids</taxon>
        <taxon>malvids</taxon>
        <taxon>Malvales</taxon>
        <taxon>Malvaceae</taxon>
        <taxon>Grewioideae</taxon>
        <taxon>Apeibeae</taxon>
        <taxon>Corchorus</taxon>
    </lineage>
</organism>
<comment type="caution">
    <text evidence="2">The sequence shown here is derived from an EMBL/GenBank/DDBJ whole genome shotgun (WGS) entry which is preliminary data.</text>
</comment>
<reference evidence="2 3" key="1">
    <citation type="submission" date="2013-09" db="EMBL/GenBank/DDBJ databases">
        <title>Corchorus capsularis genome sequencing.</title>
        <authorList>
            <person name="Alam M."/>
            <person name="Haque M.S."/>
            <person name="Islam M.S."/>
            <person name="Emdad E.M."/>
            <person name="Islam M.M."/>
            <person name="Ahmed B."/>
            <person name="Halim A."/>
            <person name="Hossen Q.M.M."/>
            <person name="Hossain M.Z."/>
            <person name="Ahmed R."/>
            <person name="Khan M.M."/>
            <person name="Islam R."/>
            <person name="Rashid M.M."/>
            <person name="Khan S.A."/>
            <person name="Rahman M.S."/>
            <person name="Alam M."/>
        </authorList>
    </citation>
    <scope>NUCLEOTIDE SEQUENCE [LARGE SCALE GENOMIC DNA]</scope>
    <source>
        <strain evidence="3">cv. CVL-1</strain>
        <tissue evidence="2">Whole seedling</tissue>
    </source>
</reference>
<dbReference type="EMBL" id="AWWV01006840">
    <property type="protein sequence ID" value="OMO99577.1"/>
    <property type="molecule type" value="Genomic_DNA"/>
</dbReference>
<dbReference type="Proteomes" id="UP000188268">
    <property type="component" value="Unassembled WGS sequence"/>
</dbReference>
<keyword evidence="3" id="KW-1185">Reference proteome</keyword>
<evidence type="ECO:0000313" key="2">
    <source>
        <dbReference type="EMBL" id="OMO99577.1"/>
    </source>
</evidence>
<proteinExistence type="predicted"/>
<dbReference type="AlphaFoldDB" id="A0A1R3JY11"/>
<protein>
    <submittedName>
        <fullName evidence="2">Uncharacterized protein</fullName>
    </submittedName>
</protein>
<evidence type="ECO:0000256" key="1">
    <source>
        <dbReference type="SAM" id="MobiDB-lite"/>
    </source>
</evidence>
<name>A0A1R3JY11_COCAP</name>
<feature type="region of interest" description="Disordered" evidence="1">
    <location>
        <begin position="1"/>
        <end position="32"/>
    </location>
</feature>
<gene>
    <name evidence="2" type="ORF">CCACVL1_03729</name>
</gene>
<feature type="compositionally biased region" description="Acidic residues" evidence="1">
    <location>
        <begin position="1"/>
        <end position="13"/>
    </location>
</feature>
<evidence type="ECO:0000313" key="3">
    <source>
        <dbReference type="Proteomes" id="UP000188268"/>
    </source>
</evidence>
<sequence length="32" mass="3677">MAKETSEEDEDGEIISSSMANTTKETRRKRMD</sequence>
<accession>A0A1R3JY11</accession>